<dbReference type="GeneID" id="54554011"/>
<feature type="compositionally biased region" description="Polar residues" evidence="2">
    <location>
        <begin position="292"/>
        <end position="316"/>
    </location>
</feature>
<feature type="region of interest" description="Disordered" evidence="2">
    <location>
        <begin position="1055"/>
        <end position="1085"/>
    </location>
</feature>
<feature type="compositionally biased region" description="Polar residues" evidence="2">
    <location>
        <begin position="7"/>
        <end position="18"/>
    </location>
</feature>
<dbReference type="OrthoDB" id="272077at2759"/>
<dbReference type="SUPFAM" id="SSF81901">
    <property type="entry name" value="HCP-like"/>
    <property type="match status" value="2"/>
</dbReference>
<dbReference type="EMBL" id="ML986490">
    <property type="protein sequence ID" value="KAF2277618.1"/>
    <property type="molecule type" value="Genomic_DNA"/>
</dbReference>
<protein>
    <recommendedName>
        <fullName evidence="5">HCP-like protein</fullName>
    </recommendedName>
</protein>
<proteinExistence type="predicted"/>
<feature type="compositionally biased region" description="Polar residues" evidence="2">
    <location>
        <begin position="657"/>
        <end position="668"/>
    </location>
</feature>
<evidence type="ECO:0008006" key="5">
    <source>
        <dbReference type="Google" id="ProtNLM"/>
    </source>
</evidence>
<dbReference type="PANTHER" id="PTHR46430">
    <property type="entry name" value="PROTEIN SKT5-RELATED"/>
    <property type="match status" value="1"/>
</dbReference>
<feature type="compositionally biased region" description="Basic and acidic residues" evidence="2">
    <location>
        <begin position="1065"/>
        <end position="1085"/>
    </location>
</feature>
<feature type="compositionally biased region" description="Basic and acidic residues" evidence="2">
    <location>
        <begin position="245"/>
        <end position="258"/>
    </location>
</feature>
<reference evidence="3" key="1">
    <citation type="journal article" date="2020" name="Stud. Mycol.">
        <title>101 Dothideomycetes genomes: a test case for predicting lifestyles and emergence of pathogens.</title>
        <authorList>
            <person name="Haridas S."/>
            <person name="Albert R."/>
            <person name="Binder M."/>
            <person name="Bloem J."/>
            <person name="Labutti K."/>
            <person name="Salamov A."/>
            <person name="Andreopoulos B."/>
            <person name="Baker S."/>
            <person name="Barry K."/>
            <person name="Bills G."/>
            <person name="Bluhm B."/>
            <person name="Cannon C."/>
            <person name="Castanera R."/>
            <person name="Culley D."/>
            <person name="Daum C."/>
            <person name="Ezra D."/>
            <person name="Gonzalez J."/>
            <person name="Henrissat B."/>
            <person name="Kuo A."/>
            <person name="Liang C."/>
            <person name="Lipzen A."/>
            <person name="Lutzoni F."/>
            <person name="Magnuson J."/>
            <person name="Mondo S."/>
            <person name="Nolan M."/>
            <person name="Ohm R."/>
            <person name="Pangilinan J."/>
            <person name="Park H.-J."/>
            <person name="Ramirez L."/>
            <person name="Alfaro M."/>
            <person name="Sun H."/>
            <person name="Tritt A."/>
            <person name="Yoshinaga Y."/>
            <person name="Zwiers L.-H."/>
            <person name="Turgeon B."/>
            <person name="Goodwin S."/>
            <person name="Spatafora J."/>
            <person name="Crous P."/>
            <person name="Grigoriev I."/>
        </authorList>
    </citation>
    <scope>NUCLEOTIDE SEQUENCE</scope>
    <source>
        <strain evidence="3">CBS 379.55</strain>
    </source>
</reference>
<dbReference type="InterPro" id="IPR051726">
    <property type="entry name" value="Chitin_Synth_Reg"/>
</dbReference>
<gene>
    <name evidence="3" type="ORF">EI97DRAFT_457613</name>
</gene>
<feature type="compositionally biased region" description="Low complexity" evidence="2">
    <location>
        <begin position="322"/>
        <end position="332"/>
    </location>
</feature>
<feature type="compositionally biased region" description="Low complexity" evidence="2">
    <location>
        <begin position="117"/>
        <end position="140"/>
    </location>
</feature>
<accession>A0A6A6JNY7</accession>
<feature type="compositionally biased region" description="Low complexity" evidence="2">
    <location>
        <begin position="503"/>
        <end position="514"/>
    </location>
</feature>
<dbReference type="InterPro" id="IPR006597">
    <property type="entry name" value="Sel1-like"/>
</dbReference>
<dbReference type="AlphaFoldDB" id="A0A6A6JNY7"/>
<sequence length="1085" mass="119212">MAYPRYNNAQQPGPQQYYHQEPIDAGHQHTGYDDHYDYQYDDRYGYDQGHYEQYDNGYYDQQQQNWGNAGGYSQQQGGYPEQRQRTAQAPPGGRGQPRDPYAQDMHQGQPQPPPQGRGPMRGPMAPRGGPMQGPGMQRPQGRPPNPQQQGQPVLRPPRTERAAMSPVSPQKLPQDSPFPTFPTSKGKPRPNAGSMDEAMALMSIGAKEDERQRTGPAQGSGRGPAGPPQRRGLPPGRGGGYADPDAQRQDSGHFEGQDRFQQSPSRGYPQQRPPPMNMGGPDGRSGPDLNPASPTRQGFSAPQRSVTMPHNTSTGVNDRGYQYDTQQDNQQQWMEPGSVAGYHGPQEQAYIPPRPATASGTKGDSPAGQQQYQQPPPVPQIRTQQQPQQPNQQYQQAQDDGQGDLDNFYDDYYGESPVADRMSKATSIDMPNFDAIPEESATRHRRGYSFENHLSPAASVPATQSVPPATAGPTPSSDERQNSFSQQAARSRSQPDLHGQYSANGAYAMAADAPDMPPLPRANTMQQVPVGLPSGPRGRGPPPRAMTMGTVPEHAPSDQGYGRGQQPNYDPRYQQQQPPMQRNYSDQSAYSEPGAYAMRNGSPMAGTLIPRPGTAAPAPGRMPQDPIPRRPGTTQPASTNPDALPAHPVPVRPGLMQQGQERSASPQSTRPPPIRQYHTDPTPGGYRNSQSSMGPPERRASVPHPVTHDELNRLRNTWRANPSDHATGLQLAKRLVEAASVLADEGGTADNRTRNKNREKFVMEAHKIVKKLVHSGYAEAMFYLADCYGCGRLGLQVDTKEAFSLYQSAAKGGHAAAAYRTAVCCEMGHEEGGGTKRDPLKAVQWYRRAAALGDTAAMYKMGMILLKGLLGQQKNLGEAINMLKRAADRADPDNPHALHELALLYEAQTGNERIIRDEAYAAQLFMQAAELGYKFSQFRLGQAYEYGLLGLPIDARSSIAWYTRAASQEEHQSELALSGWYLTGSQGILEQSDTEAYLWARKAACAEPPLPKALFAMGYFTEVGIGCPRSLEEAKRWYGRAAAYKFPKAQERLEELKKGGPKVQRSRERLSRTNPKQHDENCIVM</sequence>
<feature type="compositionally biased region" description="Acidic residues" evidence="2">
    <location>
        <begin position="401"/>
        <end position="413"/>
    </location>
</feature>
<feature type="compositionally biased region" description="Low complexity" evidence="2">
    <location>
        <begin position="380"/>
        <end position="398"/>
    </location>
</feature>
<keyword evidence="4" id="KW-1185">Reference proteome</keyword>
<feature type="compositionally biased region" description="Low complexity" evidence="2">
    <location>
        <begin position="482"/>
        <end position="494"/>
    </location>
</feature>
<dbReference type="InterPro" id="IPR011990">
    <property type="entry name" value="TPR-like_helical_dom_sf"/>
</dbReference>
<dbReference type="Proteomes" id="UP000800097">
    <property type="component" value="Unassembled WGS sequence"/>
</dbReference>
<keyword evidence="1" id="KW-0677">Repeat</keyword>
<evidence type="ECO:0000256" key="1">
    <source>
        <dbReference type="ARBA" id="ARBA00022737"/>
    </source>
</evidence>
<dbReference type="Pfam" id="PF08238">
    <property type="entry name" value="Sel1"/>
    <property type="match status" value="7"/>
</dbReference>
<organism evidence="3 4">
    <name type="scientific">Westerdykella ornata</name>
    <dbReference type="NCBI Taxonomy" id="318751"/>
    <lineage>
        <taxon>Eukaryota</taxon>
        <taxon>Fungi</taxon>
        <taxon>Dikarya</taxon>
        <taxon>Ascomycota</taxon>
        <taxon>Pezizomycotina</taxon>
        <taxon>Dothideomycetes</taxon>
        <taxon>Pleosporomycetidae</taxon>
        <taxon>Pleosporales</taxon>
        <taxon>Sporormiaceae</taxon>
        <taxon>Westerdykella</taxon>
    </lineage>
</organism>
<name>A0A6A6JNY7_WESOR</name>
<evidence type="ECO:0000256" key="2">
    <source>
        <dbReference type="SAM" id="MobiDB-lite"/>
    </source>
</evidence>
<feature type="compositionally biased region" description="Low complexity" evidence="2">
    <location>
        <begin position="610"/>
        <end position="623"/>
    </location>
</feature>
<feature type="compositionally biased region" description="Polar residues" evidence="2">
    <location>
        <begin position="632"/>
        <end position="641"/>
    </location>
</feature>
<feature type="compositionally biased region" description="Basic and acidic residues" evidence="2">
    <location>
        <begin position="696"/>
        <end position="705"/>
    </location>
</feature>
<feature type="compositionally biased region" description="Low complexity" evidence="2">
    <location>
        <begin position="565"/>
        <end position="584"/>
    </location>
</feature>
<feature type="region of interest" description="Disordered" evidence="2">
    <location>
        <begin position="1"/>
        <end position="705"/>
    </location>
</feature>
<feature type="compositionally biased region" description="Basic and acidic residues" evidence="2">
    <location>
        <begin position="21"/>
        <end position="53"/>
    </location>
</feature>
<dbReference type="PANTHER" id="PTHR46430:SF3">
    <property type="entry name" value="ACTIVATOR OF C KINASE PROTEIN 1"/>
    <property type="match status" value="1"/>
</dbReference>
<evidence type="ECO:0000313" key="3">
    <source>
        <dbReference type="EMBL" id="KAF2277618.1"/>
    </source>
</evidence>
<dbReference type="RefSeq" id="XP_033655157.1">
    <property type="nucleotide sequence ID" value="XM_033800836.1"/>
</dbReference>
<dbReference type="Gene3D" id="1.25.40.10">
    <property type="entry name" value="Tetratricopeptide repeat domain"/>
    <property type="match status" value="2"/>
</dbReference>
<dbReference type="SMART" id="SM00671">
    <property type="entry name" value="SEL1"/>
    <property type="match status" value="7"/>
</dbReference>
<evidence type="ECO:0000313" key="4">
    <source>
        <dbReference type="Proteomes" id="UP000800097"/>
    </source>
</evidence>
<feature type="compositionally biased region" description="Low complexity" evidence="2">
    <location>
        <begin position="54"/>
        <end position="67"/>
    </location>
</feature>